<keyword evidence="1" id="KW-0472">Membrane</keyword>
<name>A0AB94IF36_9GAMM</name>
<protein>
    <recommendedName>
        <fullName evidence="4">DUF5362 domain-containing protein</fullName>
    </recommendedName>
</protein>
<dbReference type="Pfam" id="PF17319">
    <property type="entry name" value="DUF5362"/>
    <property type="match status" value="1"/>
</dbReference>
<reference evidence="2 3" key="1">
    <citation type="journal article" date="2014" name="Appl. Environ. Microbiol.">
        <title>Genomic features of a bumble bee symbiont reflect its host environment.</title>
        <authorList>
            <person name="Martinson V.G."/>
            <person name="Magoc T."/>
            <person name="Koch H."/>
            <person name="Salzberg S.L."/>
            <person name="Moran N.A."/>
        </authorList>
    </citation>
    <scope>NUCLEOTIDE SEQUENCE [LARGE SCALE GENOMIC DNA]</scope>
    <source>
        <strain evidence="2 3">Bimp</strain>
    </source>
</reference>
<dbReference type="EMBL" id="AWGA01000007">
    <property type="protein sequence ID" value="TEA28124.1"/>
    <property type="molecule type" value="Genomic_DNA"/>
</dbReference>
<feature type="transmembrane region" description="Helical" evidence="1">
    <location>
        <begin position="30"/>
        <end position="57"/>
    </location>
</feature>
<feature type="transmembrane region" description="Helical" evidence="1">
    <location>
        <begin position="91"/>
        <end position="115"/>
    </location>
</feature>
<keyword evidence="1" id="KW-0812">Transmembrane</keyword>
<keyword evidence="3" id="KW-1185">Reference proteome</keyword>
<organism evidence="2 3">
    <name type="scientific">Candidatus Schmidhempelia bombi str. Bimp</name>
    <dbReference type="NCBI Taxonomy" id="1387197"/>
    <lineage>
        <taxon>Bacteria</taxon>
        <taxon>Pseudomonadati</taxon>
        <taxon>Pseudomonadota</taxon>
        <taxon>Gammaproteobacteria</taxon>
        <taxon>Orbales</taxon>
        <taxon>Orbaceae</taxon>
        <taxon>Candidatus Schmidhempelia</taxon>
    </lineage>
</organism>
<dbReference type="AlphaFoldDB" id="A0AB94IF36"/>
<comment type="caution">
    <text evidence="2">The sequence shown here is derived from an EMBL/GenBank/DDBJ whole genome shotgun (WGS) entry which is preliminary data.</text>
</comment>
<evidence type="ECO:0000313" key="3">
    <source>
        <dbReference type="Proteomes" id="UP000506160"/>
    </source>
</evidence>
<dbReference type="InterPro" id="IPR035287">
    <property type="entry name" value="DUF5362"/>
</dbReference>
<accession>A0AB94IF36</accession>
<sequence>MQQITDNLNNLVLDKQLIQKMSFIGTVQKVFGVFGIIGGVFICLGIISAIFGIPMIIAGWKLFLSGRSFKQLVQTNDICNIKEALINLAAYWLYTLIYLATIIIFYIILFITIILGNNLYL</sequence>
<proteinExistence type="predicted"/>
<evidence type="ECO:0000256" key="1">
    <source>
        <dbReference type="SAM" id="Phobius"/>
    </source>
</evidence>
<evidence type="ECO:0000313" key="2">
    <source>
        <dbReference type="EMBL" id="TEA28124.1"/>
    </source>
</evidence>
<gene>
    <name evidence="2" type="ORF">O970_00435</name>
</gene>
<keyword evidence="1" id="KW-1133">Transmembrane helix</keyword>
<evidence type="ECO:0008006" key="4">
    <source>
        <dbReference type="Google" id="ProtNLM"/>
    </source>
</evidence>
<dbReference type="RefSeq" id="WP_024495226.1">
    <property type="nucleotide sequence ID" value="NZ_AWGA01000007.1"/>
</dbReference>
<dbReference type="Proteomes" id="UP000506160">
    <property type="component" value="Unassembled WGS sequence"/>
</dbReference>